<evidence type="ECO:0000313" key="4">
    <source>
        <dbReference type="EMBL" id="GGD96896.1"/>
    </source>
</evidence>
<name>A0A916ZGQ0_9HYPH</name>
<comment type="caution">
    <text evidence="4">The sequence shown here is derived from an EMBL/GenBank/DDBJ whole genome shotgun (WGS) entry which is preliminary data.</text>
</comment>
<evidence type="ECO:0000313" key="5">
    <source>
        <dbReference type="Proteomes" id="UP000644699"/>
    </source>
</evidence>
<dbReference type="GO" id="GO:0016758">
    <property type="term" value="F:hexosyltransferase activity"/>
    <property type="evidence" value="ECO:0007669"/>
    <property type="project" value="TreeGrafter"/>
</dbReference>
<evidence type="ECO:0000256" key="3">
    <source>
        <dbReference type="SAM" id="MobiDB-lite"/>
    </source>
</evidence>
<dbReference type="PANTHER" id="PTHR34136:SF1">
    <property type="entry name" value="UDP-N-ACETYL-D-MANNOSAMINURONIC ACID TRANSFERASE"/>
    <property type="match status" value="1"/>
</dbReference>
<dbReference type="CDD" id="cd06533">
    <property type="entry name" value="Glyco_transf_WecG_TagA"/>
    <property type="match status" value="1"/>
</dbReference>
<keyword evidence="2 4" id="KW-0808">Transferase</keyword>
<organism evidence="4 5">
    <name type="scientific">Aureimonas endophytica</name>
    <dbReference type="NCBI Taxonomy" id="2027858"/>
    <lineage>
        <taxon>Bacteria</taxon>
        <taxon>Pseudomonadati</taxon>
        <taxon>Pseudomonadota</taxon>
        <taxon>Alphaproteobacteria</taxon>
        <taxon>Hyphomicrobiales</taxon>
        <taxon>Aurantimonadaceae</taxon>
        <taxon>Aureimonas</taxon>
    </lineage>
</organism>
<keyword evidence="5" id="KW-1185">Reference proteome</keyword>
<dbReference type="Pfam" id="PF03808">
    <property type="entry name" value="Glyco_tran_WecG"/>
    <property type="match status" value="1"/>
</dbReference>
<dbReference type="InterPro" id="IPR004629">
    <property type="entry name" value="WecG_TagA_CpsF"/>
</dbReference>
<dbReference type="Proteomes" id="UP000644699">
    <property type="component" value="Unassembled WGS sequence"/>
</dbReference>
<reference evidence="4" key="1">
    <citation type="journal article" date="2014" name="Int. J. Syst. Evol. Microbiol.">
        <title>Complete genome sequence of Corynebacterium casei LMG S-19264T (=DSM 44701T), isolated from a smear-ripened cheese.</title>
        <authorList>
            <consortium name="US DOE Joint Genome Institute (JGI-PGF)"/>
            <person name="Walter F."/>
            <person name="Albersmeier A."/>
            <person name="Kalinowski J."/>
            <person name="Ruckert C."/>
        </authorList>
    </citation>
    <scope>NUCLEOTIDE SEQUENCE</scope>
    <source>
        <strain evidence="4">CGMCC 1.15367</strain>
    </source>
</reference>
<gene>
    <name evidence="4" type="ORF">GCM10011390_14580</name>
</gene>
<dbReference type="AlphaFoldDB" id="A0A916ZGQ0"/>
<keyword evidence="1" id="KW-0328">Glycosyltransferase</keyword>
<feature type="region of interest" description="Disordered" evidence="3">
    <location>
        <begin position="1"/>
        <end position="20"/>
    </location>
</feature>
<dbReference type="PANTHER" id="PTHR34136">
    <property type="match status" value="1"/>
</dbReference>
<dbReference type="EMBL" id="BMIQ01000002">
    <property type="protein sequence ID" value="GGD96896.1"/>
    <property type="molecule type" value="Genomic_DNA"/>
</dbReference>
<protein>
    <submittedName>
        <fullName evidence="4">UDP-N-acetyl-D-mannosaminuronic acid transferase</fullName>
    </submittedName>
</protein>
<evidence type="ECO:0000256" key="1">
    <source>
        <dbReference type="ARBA" id="ARBA00022676"/>
    </source>
</evidence>
<evidence type="ECO:0000256" key="2">
    <source>
        <dbReference type="ARBA" id="ARBA00022679"/>
    </source>
</evidence>
<proteinExistence type="predicted"/>
<dbReference type="RefSeq" id="WP_244639372.1">
    <property type="nucleotide sequence ID" value="NZ_BMIQ01000002.1"/>
</dbReference>
<accession>A0A916ZGQ0</accession>
<sequence>MSALRAHLPAAAPERSDPPLERRRIGGIAVAATDAGTAIGLLEERLDDLRFTKVAFANAHCVNVASDSSDYRQCLGDFTVFADGVGVDLASKLLYGVPFPENLNGTDFVPKLLKRMSGRRRVALVGAAPGVAEDAARNLAARFPRHEFVVASHGFFKPGLETEIVLARLRRLSPDITLVALGVPRQELFIAERLTLRETTVAIGVGALLDFLSGRVPRAPPLWRTLRLEWVHRLLNEPSRLWRRYILGNPRFLLGVLADWNRRRTVKG</sequence>
<reference evidence="4" key="2">
    <citation type="submission" date="2020-09" db="EMBL/GenBank/DDBJ databases">
        <authorList>
            <person name="Sun Q."/>
            <person name="Zhou Y."/>
        </authorList>
    </citation>
    <scope>NUCLEOTIDE SEQUENCE</scope>
    <source>
        <strain evidence="4">CGMCC 1.15367</strain>
    </source>
</reference>
<dbReference type="NCBIfam" id="TIGR00696">
    <property type="entry name" value="wecG_tagA_cpsF"/>
    <property type="match status" value="1"/>
</dbReference>